<evidence type="ECO:0000256" key="11">
    <source>
        <dbReference type="ARBA" id="ARBA00036904"/>
    </source>
</evidence>
<keyword evidence="3" id="KW-0515">Mutator protein</keyword>
<evidence type="ECO:0000256" key="17">
    <source>
        <dbReference type="SAM" id="Phobius"/>
    </source>
</evidence>
<dbReference type="InterPro" id="IPR000086">
    <property type="entry name" value="NUDIX_hydrolase_dom"/>
</dbReference>
<evidence type="ECO:0000256" key="16">
    <source>
        <dbReference type="ARBA" id="ARBA00042798"/>
    </source>
</evidence>
<dbReference type="Proteomes" id="UP000018680">
    <property type="component" value="Chromosome"/>
</dbReference>
<evidence type="ECO:0000313" key="19">
    <source>
        <dbReference type="EMBL" id="AHC14621.1"/>
    </source>
</evidence>
<dbReference type="STRING" id="1307761.L21SP2_1220"/>
<feature type="domain" description="Nudix hydrolase" evidence="18">
    <location>
        <begin position="10"/>
        <end position="135"/>
    </location>
</feature>
<dbReference type="GO" id="GO:0044715">
    <property type="term" value="F:8-oxo-dGDP phosphatase activity"/>
    <property type="evidence" value="ECO:0007669"/>
    <property type="project" value="TreeGrafter"/>
</dbReference>
<evidence type="ECO:0000256" key="3">
    <source>
        <dbReference type="ARBA" id="ARBA00022457"/>
    </source>
</evidence>
<dbReference type="InterPro" id="IPR020476">
    <property type="entry name" value="Nudix_hydrolase"/>
</dbReference>
<dbReference type="InterPro" id="IPR015797">
    <property type="entry name" value="NUDIX_hydrolase-like_dom_sf"/>
</dbReference>
<comment type="catalytic activity">
    <reaction evidence="11">
        <text>8-oxo-GTP + H2O = 8-oxo-GMP + diphosphate + H(+)</text>
        <dbReference type="Rhea" id="RHEA:67616"/>
        <dbReference type="ChEBI" id="CHEBI:15377"/>
        <dbReference type="ChEBI" id="CHEBI:15378"/>
        <dbReference type="ChEBI" id="CHEBI:33019"/>
        <dbReference type="ChEBI" id="CHEBI:143553"/>
        <dbReference type="ChEBI" id="CHEBI:145694"/>
    </reaction>
</comment>
<dbReference type="PANTHER" id="PTHR47707:SF1">
    <property type="entry name" value="NUDIX HYDROLASE FAMILY PROTEIN"/>
    <property type="match status" value="1"/>
</dbReference>
<sequence length="149" mass="16757">MTAETSSFPSTVISVAGLYFLGGRLLLALRKDEGGSMDGRWELPGGKCENGESPETALVREWKEELLITVRVLGFSGSSEFTHRGVHHRLLGYRVQSREVPENSLLHDKIEWFSRPSLEKLLKNTPDLLVDSDRKLLKALLTQNLPDLR</sequence>
<evidence type="ECO:0000256" key="12">
    <source>
        <dbReference type="ARBA" id="ARBA00038905"/>
    </source>
</evidence>
<evidence type="ECO:0000313" key="20">
    <source>
        <dbReference type="Proteomes" id="UP000018680"/>
    </source>
</evidence>
<keyword evidence="6" id="KW-0227">DNA damage</keyword>
<dbReference type="InterPro" id="IPR047127">
    <property type="entry name" value="MutT-like"/>
</dbReference>
<keyword evidence="5" id="KW-0479">Metal-binding</keyword>
<comment type="similarity">
    <text evidence="2">Belongs to the Nudix hydrolase family.</text>
</comment>
<evidence type="ECO:0000256" key="2">
    <source>
        <dbReference type="ARBA" id="ARBA00005582"/>
    </source>
</evidence>
<dbReference type="GO" id="GO:0006260">
    <property type="term" value="P:DNA replication"/>
    <property type="evidence" value="ECO:0007669"/>
    <property type="project" value="UniProtKB-KW"/>
</dbReference>
<keyword evidence="17" id="KW-0472">Membrane</keyword>
<evidence type="ECO:0000256" key="5">
    <source>
        <dbReference type="ARBA" id="ARBA00022723"/>
    </source>
</evidence>
<name>V5WHH9_9SPIO</name>
<dbReference type="RefSeq" id="WP_024267545.1">
    <property type="nucleotide sequence ID" value="NC_023035.1"/>
</dbReference>
<comment type="catalytic activity">
    <reaction evidence="10">
        <text>8-oxo-dGTP + H2O = 8-oxo-dGMP + diphosphate + H(+)</text>
        <dbReference type="Rhea" id="RHEA:31575"/>
        <dbReference type="ChEBI" id="CHEBI:15377"/>
        <dbReference type="ChEBI" id="CHEBI:15378"/>
        <dbReference type="ChEBI" id="CHEBI:33019"/>
        <dbReference type="ChEBI" id="CHEBI:63224"/>
        <dbReference type="ChEBI" id="CHEBI:77896"/>
        <dbReference type="EC" id="3.6.1.55"/>
    </reaction>
</comment>
<dbReference type="EC" id="3.6.1.55" evidence="12"/>
<evidence type="ECO:0000256" key="7">
    <source>
        <dbReference type="ARBA" id="ARBA00022801"/>
    </source>
</evidence>
<dbReference type="GO" id="GO:0044716">
    <property type="term" value="F:8-oxo-GDP phosphatase activity"/>
    <property type="evidence" value="ECO:0007669"/>
    <property type="project" value="TreeGrafter"/>
</dbReference>
<feature type="transmembrane region" description="Helical" evidence="17">
    <location>
        <begin position="6"/>
        <end position="27"/>
    </location>
</feature>
<dbReference type="AlphaFoldDB" id="V5WHH9"/>
<evidence type="ECO:0000256" key="4">
    <source>
        <dbReference type="ARBA" id="ARBA00022705"/>
    </source>
</evidence>
<dbReference type="SUPFAM" id="SSF55811">
    <property type="entry name" value="Nudix"/>
    <property type="match status" value="1"/>
</dbReference>
<dbReference type="OrthoDB" id="9810648at2"/>
<evidence type="ECO:0000256" key="10">
    <source>
        <dbReference type="ARBA" id="ARBA00035861"/>
    </source>
</evidence>
<evidence type="ECO:0000256" key="15">
    <source>
        <dbReference type="ARBA" id="ARBA00041979"/>
    </source>
</evidence>
<protein>
    <recommendedName>
        <fullName evidence="13">8-oxo-dGTP diphosphatase</fullName>
        <ecNumber evidence="12">3.6.1.55</ecNumber>
    </recommendedName>
    <alternativeName>
        <fullName evidence="16">7,8-dihydro-8-oxoguanine-triphosphatase</fullName>
    </alternativeName>
    <alternativeName>
        <fullName evidence="15">Mutator protein MutT</fullName>
    </alternativeName>
    <alternativeName>
        <fullName evidence="14">dGTP pyrophosphohydrolase</fullName>
    </alternativeName>
</protein>
<dbReference type="Gene3D" id="3.90.79.10">
    <property type="entry name" value="Nucleoside Triphosphate Pyrophosphohydrolase"/>
    <property type="match status" value="1"/>
</dbReference>
<evidence type="ECO:0000256" key="13">
    <source>
        <dbReference type="ARBA" id="ARBA00040794"/>
    </source>
</evidence>
<evidence type="ECO:0000256" key="6">
    <source>
        <dbReference type="ARBA" id="ARBA00022763"/>
    </source>
</evidence>
<dbReference type="Pfam" id="PF00293">
    <property type="entry name" value="NUDIX"/>
    <property type="match status" value="1"/>
</dbReference>
<evidence type="ECO:0000259" key="18">
    <source>
        <dbReference type="PROSITE" id="PS51462"/>
    </source>
</evidence>
<keyword evidence="9" id="KW-0234">DNA repair</keyword>
<comment type="cofactor">
    <cofactor evidence="1">
        <name>Mg(2+)</name>
        <dbReference type="ChEBI" id="CHEBI:18420"/>
    </cofactor>
</comment>
<dbReference type="GO" id="GO:0035539">
    <property type="term" value="F:8-oxo-7,8-dihydrodeoxyguanosine triphosphate pyrophosphatase activity"/>
    <property type="evidence" value="ECO:0007669"/>
    <property type="project" value="UniProtKB-EC"/>
</dbReference>
<keyword evidence="4" id="KW-0235">DNA replication</keyword>
<dbReference type="PRINTS" id="PR00502">
    <property type="entry name" value="NUDIXFAMILY"/>
</dbReference>
<organism evidence="19 20">
    <name type="scientific">Salinispira pacifica</name>
    <dbReference type="NCBI Taxonomy" id="1307761"/>
    <lineage>
        <taxon>Bacteria</taxon>
        <taxon>Pseudomonadati</taxon>
        <taxon>Spirochaetota</taxon>
        <taxon>Spirochaetia</taxon>
        <taxon>Spirochaetales</taxon>
        <taxon>Spirochaetaceae</taxon>
        <taxon>Salinispira</taxon>
    </lineage>
</organism>
<proteinExistence type="inferred from homology"/>
<dbReference type="PATRIC" id="fig|1307761.3.peg.1214"/>
<keyword evidence="20" id="KW-1185">Reference proteome</keyword>
<evidence type="ECO:0000256" key="9">
    <source>
        <dbReference type="ARBA" id="ARBA00023204"/>
    </source>
</evidence>
<evidence type="ECO:0000256" key="1">
    <source>
        <dbReference type="ARBA" id="ARBA00001946"/>
    </source>
</evidence>
<evidence type="ECO:0000256" key="8">
    <source>
        <dbReference type="ARBA" id="ARBA00022842"/>
    </source>
</evidence>
<reference evidence="19 20" key="1">
    <citation type="journal article" date="2015" name="Stand. Genomic Sci.">
        <title>Complete genome sequence and description of Salinispira pacifica gen. nov., sp. nov., a novel spirochaete isolated form a hypersaline microbial mat.</title>
        <authorList>
            <person name="Ben Hania W."/>
            <person name="Joseph M."/>
            <person name="Schumann P."/>
            <person name="Bunk B."/>
            <person name="Fiebig A."/>
            <person name="Sproer C."/>
            <person name="Klenk H.P."/>
            <person name="Fardeau M.L."/>
            <person name="Spring S."/>
        </authorList>
    </citation>
    <scope>NUCLEOTIDE SEQUENCE [LARGE SCALE GENOMIC DNA]</scope>
    <source>
        <strain evidence="19 20">L21-RPul-D2</strain>
    </source>
</reference>
<dbReference type="HOGENOM" id="CLU_037162_19_3_12"/>
<dbReference type="GO" id="GO:0046872">
    <property type="term" value="F:metal ion binding"/>
    <property type="evidence" value="ECO:0007669"/>
    <property type="project" value="UniProtKB-KW"/>
</dbReference>
<dbReference type="GO" id="GO:0008413">
    <property type="term" value="F:8-oxo-7,8-dihydroguanosine triphosphate pyrophosphatase activity"/>
    <property type="evidence" value="ECO:0007669"/>
    <property type="project" value="TreeGrafter"/>
</dbReference>
<dbReference type="PANTHER" id="PTHR47707">
    <property type="entry name" value="8-OXO-DGTP DIPHOSPHATASE"/>
    <property type="match status" value="1"/>
</dbReference>
<dbReference type="PROSITE" id="PS51462">
    <property type="entry name" value="NUDIX"/>
    <property type="match status" value="1"/>
</dbReference>
<evidence type="ECO:0000256" key="14">
    <source>
        <dbReference type="ARBA" id="ARBA00041592"/>
    </source>
</evidence>
<dbReference type="GO" id="GO:0006281">
    <property type="term" value="P:DNA repair"/>
    <property type="evidence" value="ECO:0007669"/>
    <property type="project" value="UniProtKB-KW"/>
</dbReference>
<accession>V5WHH9</accession>
<keyword evidence="7" id="KW-0378">Hydrolase</keyword>
<dbReference type="KEGG" id="slr:L21SP2_1220"/>
<dbReference type="eggNOG" id="COG0494">
    <property type="taxonomic scope" value="Bacteria"/>
</dbReference>
<dbReference type="EMBL" id="CP006939">
    <property type="protein sequence ID" value="AHC14621.1"/>
    <property type="molecule type" value="Genomic_DNA"/>
</dbReference>
<gene>
    <name evidence="19" type="ORF">L21SP2_1220</name>
</gene>
<keyword evidence="17" id="KW-0812">Transmembrane</keyword>
<keyword evidence="8" id="KW-0460">Magnesium</keyword>
<keyword evidence="17" id="KW-1133">Transmembrane helix</keyword>